<dbReference type="SUPFAM" id="SSF56300">
    <property type="entry name" value="Metallo-dependent phosphatases"/>
    <property type="match status" value="1"/>
</dbReference>
<evidence type="ECO:0000313" key="2">
    <source>
        <dbReference type="EMBL" id="MCC2222791.1"/>
    </source>
</evidence>
<proteinExistence type="predicted"/>
<protein>
    <submittedName>
        <fullName evidence="2">Metallophosphoesterase</fullName>
    </submittedName>
</protein>
<dbReference type="AlphaFoldDB" id="A0AAE3JDA9"/>
<name>A0AAE3JDA9_9FIRM</name>
<evidence type="ECO:0000313" key="3">
    <source>
        <dbReference type="Proteomes" id="UP001198200"/>
    </source>
</evidence>
<reference evidence="2 3" key="1">
    <citation type="submission" date="2021-10" db="EMBL/GenBank/DDBJ databases">
        <title>Anaerobic single-cell dispensing facilitates the cultivation of human gut bacteria.</title>
        <authorList>
            <person name="Afrizal A."/>
        </authorList>
    </citation>
    <scope>NUCLEOTIDE SEQUENCE [LARGE SCALE GENOMIC DNA]</scope>
    <source>
        <strain evidence="2 3">CLA-AA-H224</strain>
    </source>
</reference>
<keyword evidence="3" id="KW-1185">Reference proteome</keyword>
<sequence>MIYFISDTHFGHANIVKMCERPYPDVEAMNEALITAWNERVHGDDTVYIIGDMFFRCSDPESILKRLKGKKWLIVGNHDGSWMDKVDLNHYFVSVDNYLETTDGVHGMTICHYPLLAWKNAGRTYMVHGHIHADTNSDYWPLIQRRERVLNAGVDVNDYRPVTFEEMVENNRKFKSAHAGQDCAHNADETAKN</sequence>
<organism evidence="2 3">
    <name type="scientific">Anthropogastromicrobium aceti</name>
    <dbReference type="NCBI Taxonomy" id="2981768"/>
    <lineage>
        <taxon>Bacteria</taxon>
        <taxon>Bacillati</taxon>
        <taxon>Bacillota</taxon>
        <taxon>Clostridia</taxon>
        <taxon>Lachnospirales</taxon>
        <taxon>Lachnospiraceae</taxon>
        <taxon>Anthropogastromicrobium</taxon>
    </lineage>
</organism>
<dbReference type="GO" id="GO:0016787">
    <property type="term" value="F:hydrolase activity"/>
    <property type="evidence" value="ECO:0007669"/>
    <property type="project" value="InterPro"/>
</dbReference>
<dbReference type="InterPro" id="IPR004843">
    <property type="entry name" value="Calcineurin-like_PHP"/>
</dbReference>
<feature type="domain" description="Calcineurin-like phosphoesterase" evidence="1">
    <location>
        <begin position="2"/>
        <end position="147"/>
    </location>
</feature>
<dbReference type="Gene3D" id="3.60.21.10">
    <property type="match status" value="1"/>
</dbReference>
<dbReference type="Proteomes" id="UP001198200">
    <property type="component" value="Unassembled WGS sequence"/>
</dbReference>
<comment type="caution">
    <text evidence="2">The sequence shown here is derived from an EMBL/GenBank/DDBJ whole genome shotgun (WGS) entry which is preliminary data.</text>
</comment>
<accession>A0AAE3JDA9</accession>
<gene>
    <name evidence="2" type="ORF">LKD48_14370</name>
</gene>
<dbReference type="Pfam" id="PF00149">
    <property type="entry name" value="Metallophos"/>
    <property type="match status" value="1"/>
</dbReference>
<dbReference type="InterPro" id="IPR029052">
    <property type="entry name" value="Metallo-depent_PP-like"/>
</dbReference>
<dbReference type="RefSeq" id="WP_308732386.1">
    <property type="nucleotide sequence ID" value="NZ_JAJEQN010000050.1"/>
</dbReference>
<dbReference type="EMBL" id="JAJEQN010000050">
    <property type="protein sequence ID" value="MCC2222791.1"/>
    <property type="molecule type" value="Genomic_DNA"/>
</dbReference>
<evidence type="ECO:0000259" key="1">
    <source>
        <dbReference type="Pfam" id="PF00149"/>
    </source>
</evidence>